<keyword evidence="2" id="KW-0472">Membrane</keyword>
<reference evidence="3 4" key="1">
    <citation type="submission" date="2019-12" db="EMBL/GenBank/DDBJ databases">
        <authorList>
            <person name="Floudas D."/>
            <person name="Bentzer J."/>
            <person name="Ahren D."/>
            <person name="Johansson T."/>
            <person name="Persson P."/>
            <person name="Tunlid A."/>
        </authorList>
    </citation>
    <scope>NUCLEOTIDE SEQUENCE [LARGE SCALE GENOMIC DNA]</scope>
    <source>
        <strain evidence="3 4">CBS 102.39</strain>
    </source>
</reference>
<comment type="caution">
    <text evidence="3">The sequence shown here is derived from an EMBL/GenBank/DDBJ whole genome shotgun (WGS) entry which is preliminary data.</text>
</comment>
<dbReference type="EMBL" id="JAACJL010000001">
    <property type="protein sequence ID" value="KAF4623630.1"/>
    <property type="molecule type" value="Genomic_DNA"/>
</dbReference>
<feature type="compositionally biased region" description="Basic and acidic residues" evidence="1">
    <location>
        <begin position="104"/>
        <end position="113"/>
    </location>
</feature>
<organism evidence="3 4">
    <name type="scientific">Agrocybe pediades</name>
    <dbReference type="NCBI Taxonomy" id="84607"/>
    <lineage>
        <taxon>Eukaryota</taxon>
        <taxon>Fungi</taxon>
        <taxon>Dikarya</taxon>
        <taxon>Basidiomycota</taxon>
        <taxon>Agaricomycotina</taxon>
        <taxon>Agaricomycetes</taxon>
        <taxon>Agaricomycetidae</taxon>
        <taxon>Agaricales</taxon>
        <taxon>Agaricineae</taxon>
        <taxon>Strophariaceae</taxon>
        <taxon>Agrocybe</taxon>
    </lineage>
</organism>
<dbReference type="InterPro" id="IPR037737">
    <property type="entry name" value="Srf1"/>
</dbReference>
<dbReference type="PANTHER" id="PTHR36819">
    <property type="entry name" value="REGULATOR OF PHOSPHOLIPASE D SRF1"/>
    <property type="match status" value="1"/>
</dbReference>
<feature type="transmembrane region" description="Helical" evidence="2">
    <location>
        <begin position="317"/>
        <end position="338"/>
    </location>
</feature>
<feature type="compositionally biased region" description="Polar residues" evidence="1">
    <location>
        <begin position="57"/>
        <end position="69"/>
    </location>
</feature>
<dbReference type="PANTHER" id="PTHR36819:SF1">
    <property type="entry name" value="REGULATOR OF PHOSPHOLIPASE D SRF1"/>
    <property type="match status" value="1"/>
</dbReference>
<feature type="transmembrane region" description="Helical" evidence="2">
    <location>
        <begin position="271"/>
        <end position="297"/>
    </location>
</feature>
<feature type="compositionally biased region" description="Polar residues" evidence="1">
    <location>
        <begin position="135"/>
        <end position="153"/>
    </location>
</feature>
<feature type="region of interest" description="Disordered" evidence="1">
    <location>
        <begin position="44"/>
        <end position="162"/>
    </location>
</feature>
<sequence length="460" mass="50661">MNVNGGWELSGSVTGVGSSVRQLILLNGLHLADCHSTLALTCPRMSTSSKHRPPSLPSTASLNQPTSLRSFRRPPPPVTTVVTSPPWARDEPPSPKEPVLSPREGPHVDETRASDVGSFQSDPSEGASRWWTFTLPRTSRQPQDNANLLPTTSKPEKKSFRDISLPWIPSSAFSPREGSTFLRRDKEKAPNGDSPQQLAMTLPAQPAAPYTLAHTNTPGWDTPWTSRPAAQGPSRLHREDSYGFEEEDQSKSSNKDLSGWALRRKQIRSFILVNTYVPLLFRFINISFTTAALGIAIRIRNTEKHHDATGAVGSSPTVVIIFAPLTLVHVMIAIYLEYFGRPLGLWRTSGKLAHTLSEVLFICAWSAALSLCFDNFFTSLIPCASASATAWYNKLPRPPEDVPGFDGKLGDEICGQQLSLIILVGVGLIAYCSNLVISLYRVFEKVKYHPNHFAHTTQRT</sequence>
<proteinExistence type="predicted"/>
<evidence type="ECO:0000313" key="3">
    <source>
        <dbReference type="EMBL" id="KAF4623630.1"/>
    </source>
</evidence>
<feature type="transmembrane region" description="Helical" evidence="2">
    <location>
        <begin position="418"/>
        <end position="440"/>
    </location>
</feature>
<dbReference type="GO" id="GO:0071944">
    <property type="term" value="C:cell periphery"/>
    <property type="evidence" value="ECO:0007669"/>
    <property type="project" value="TreeGrafter"/>
</dbReference>
<gene>
    <name evidence="3" type="ORF">D9613_001906</name>
</gene>
<feature type="compositionally biased region" description="Polar residues" evidence="1">
    <location>
        <begin position="213"/>
        <end position="225"/>
    </location>
</feature>
<accession>A0A8H4R557</accession>
<dbReference type="GO" id="GO:0000324">
    <property type="term" value="C:fungal-type vacuole"/>
    <property type="evidence" value="ECO:0007669"/>
    <property type="project" value="TreeGrafter"/>
</dbReference>
<dbReference type="AlphaFoldDB" id="A0A8H4R557"/>
<evidence type="ECO:0000313" key="4">
    <source>
        <dbReference type="Proteomes" id="UP000521872"/>
    </source>
</evidence>
<dbReference type="Proteomes" id="UP000521872">
    <property type="component" value="Unassembled WGS sequence"/>
</dbReference>
<evidence type="ECO:0000256" key="1">
    <source>
        <dbReference type="SAM" id="MobiDB-lite"/>
    </source>
</evidence>
<keyword evidence="4" id="KW-1185">Reference proteome</keyword>
<evidence type="ECO:0000256" key="2">
    <source>
        <dbReference type="SAM" id="Phobius"/>
    </source>
</evidence>
<keyword evidence="2" id="KW-1133">Transmembrane helix</keyword>
<feature type="region of interest" description="Disordered" evidence="1">
    <location>
        <begin position="209"/>
        <end position="255"/>
    </location>
</feature>
<name>A0A8H4R557_9AGAR</name>
<protein>
    <submittedName>
        <fullName evidence="3">Uncharacterized protein</fullName>
    </submittedName>
</protein>
<keyword evidence="2" id="KW-0812">Transmembrane</keyword>